<dbReference type="Proteomes" id="UP000236416">
    <property type="component" value="Unassembled WGS sequence"/>
</dbReference>
<gene>
    <name evidence="1" type="ORF">C2134_07440</name>
</gene>
<name>A0A2K4MQ96_9NEIS</name>
<sequence>MLSDVLIELLPYSGSYRGGLSNHLPMTLQALAELGASDAELRLLAARRSHLEPLPDDGRDIGDTRGWLGDAQSEGAWRRRFAWERGRGDWARHWPLRLQLALAAPASASFHGVIRLAYALRGGVEPEIDAALAYALSHWRLLPLPGLASAPLGLGEVLRDWQAAPMTMPEDSRLILDDIEAALALPDVPERLPPGLLASAREQRRYARLLFHARHEFDALHLLTGWEAALSLARGHGMSEVPDSTALQMQAALLGIYICNGCPPLPRPGSMPLIDAGEIAAMARSQADDHSIKLALSCLRLAELEDDAGWLMLAAHTARHGWRGMVRA</sequence>
<reference evidence="1 2" key="1">
    <citation type="submission" date="2018-01" db="EMBL/GenBank/DDBJ databases">
        <title>Genomic Sequence of Chromobacterium MWU13-2610 from wild cranberry bogs within the Cape Cod National Seashore.</title>
        <authorList>
            <person name="O'Hara-Hanley K."/>
            <person name="Soby S."/>
            <person name="Harrison A."/>
        </authorList>
    </citation>
    <scope>NUCLEOTIDE SEQUENCE [LARGE SCALE GENOMIC DNA]</scope>
    <source>
        <strain evidence="1 2">MWU13-2610</strain>
    </source>
</reference>
<evidence type="ECO:0008006" key="3">
    <source>
        <dbReference type="Google" id="ProtNLM"/>
    </source>
</evidence>
<evidence type="ECO:0000313" key="2">
    <source>
        <dbReference type="Proteomes" id="UP000236416"/>
    </source>
</evidence>
<dbReference type="EMBL" id="PPTF01000023">
    <property type="protein sequence ID" value="POA99237.1"/>
    <property type="molecule type" value="Genomic_DNA"/>
</dbReference>
<comment type="caution">
    <text evidence="1">The sequence shown here is derived from an EMBL/GenBank/DDBJ whole genome shotgun (WGS) entry which is preliminary data.</text>
</comment>
<accession>A0A2K4MQ96</accession>
<keyword evidence="2" id="KW-1185">Reference proteome</keyword>
<dbReference type="AlphaFoldDB" id="A0A2K4MQ96"/>
<evidence type="ECO:0000313" key="1">
    <source>
        <dbReference type="EMBL" id="POA99237.1"/>
    </source>
</evidence>
<dbReference type="RefSeq" id="WP_103318833.1">
    <property type="nucleotide sequence ID" value="NZ_PPTF01000023.1"/>
</dbReference>
<proteinExistence type="predicted"/>
<organism evidence="1 2">
    <name type="scientific">Chromobacterium sinusclupearum</name>
    <dbReference type="NCBI Taxonomy" id="2077146"/>
    <lineage>
        <taxon>Bacteria</taxon>
        <taxon>Pseudomonadati</taxon>
        <taxon>Pseudomonadota</taxon>
        <taxon>Betaproteobacteria</taxon>
        <taxon>Neisseriales</taxon>
        <taxon>Chromobacteriaceae</taxon>
        <taxon>Chromobacterium</taxon>
    </lineage>
</organism>
<protein>
    <recommendedName>
        <fullName evidence="3">DUF4243 domain-containing protein</fullName>
    </recommendedName>
</protein>